<keyword evidence="4" id="KW-1185">Reference proteome</keyword>
<comment type="caution">
    <text evidence="3">The sequence shown here is derived from an EMBL/GenBank/DDBJ whole genome shotgun (WGS) entry which is preliminary data.</text>
</comment>
<dbReference type="InterPro" id="IPR000467">
    <property type="entry name" value="G_patch_dom"/>
</dbReference>
<dbReference type="Pfam" id="PF13821">
    <property type="entry name" value="DUF4187"/>
    <property type="match status" value="1"/>
</dbReference>
<dbReference type="PANTHER" id="PTHR21032:SF0">
    <property type="entry name" value="G PATCH DOMAIN-CONTAINING PROTEIN 11"/>
    <property type="match status" value="1"/>
</dbReference>
<evidence type="ECO:0000313" key="4">
    <source>
        <dbReference type="Proteomes" id="UP000274822"/>
    </source>
</evidence>
<dbReference type="EMBL" id="RBNJ01008326">
    <property type="protein sequence ID" value="RUS27467.1"/>
    <property type="molecule type" value="Genomic_DNA"/>
</dbReference>
<gene>
    <name evidence="3" type="ORF">BC938DRAFT_483214</name>
</gene>
<organism evidence="3 4">
    <name type="scientific">Jimgerdemannia flammicorona</name>
    <dbReference type="NCBI Taxonomy" id="994334"/>
    <lineage>
        <taxon>Eukaryota</taxon>
        <taxon>Fungi</taxon>
        <taxon>Fungi incertae sedis</taxon>
        <taxon>Mucoromycota</taxon>
        <taxon>Mucoromycotina</taxon>
        <taxon>Endogonomycetes</taxon>
        <taxon>Endogonales</taxon>
        <taxon>Endogonaceae</taxon>
        <taxon>Jimgerdemannia</taxon>
    </lineage>
</organism>
<dbReference type="SMART" id="SM01173">
    <property type="entry name" value="DUF4187"/>
    <property type="match status" value="1"/>
</dbReference>
<evidence type="ECO:0000313" key="3">
    <source>
        <dbReference type="EMBL" id="RUS27467.1"/>
    </source>
</evidence>
<sequence length="357" mass="40198">MAEFDEEDYMSEKFLKAAAETSSSSTKSYAERRKQQLRDQQQRAYIKPRTVLEKEARERGLEKEIGEENKGMKMLMKMGFRNHLIIESDPLSSKGMTLGQTSKEQGLKAPITVELKSGRKGIGLETVEKRKAEEELEAAMAKRHEANQDFRDTMISRFNEGRIKRRIKAAAKMCQTLDEKEVGLFTAFGGSYGARSWIEKDNWCYNSSAFLAYVFARLTTCTMAVSQSPQGIQSNVLWILATDEDDEEENPIEDTPEESGPLPALDPGLSSVVVDVKEDKDEKVVSPSVSSSSDFGGRKGTMAERKELGLMKLEDKLDRLVAYLRAKHFYCFWCGAQYTDEEDLGGACPGLMEEDHD</sequence>
<dbReference type="InterPro" id="IPR025239">
    <property type="entry name" value="DUF4187"/>
</dbReference>
<dbReference type="Proteomes" id="UP000274822">
    <property type="component" value="Unassembled WGS sequence"/>
</dbReference>
<name>A0A433QCG4_9FUNG</name>
<evidence type="ECO:0000256" key="1">
    <source>
        <dbReference type="SAM" id="MobiDB-lite"/>
    </source>
</evidence>
<feature type="region of interest" description="Disordered" evidence="1">
    <location>
        <begin position="245"/>
        <end position="264"/>
    </location>
</feature>
<protein>
    <recommendedName>
        <fullName evidence="2">G-patch domain-containing protein</fullName>
    </recommendedName>
</protein>
<proteinExistence type="predicted"/>
<feature type="region of interest" description="Disordered" evidence="1">
    <location>
        <begin position="20"/>
        <end position="45"/>
    </location>
</feature>
<dbReference type="PROSITE" id="PS50174">
    <property type="entry name" value="G_PATCH"/>
    <property type="match status" value="1"/>
</dbReference>
<feature type="compositionally biased region" description="Basic and acidic residues" evidence="1">
    <location>
        <begin position="29"/>
        <end position="41"/>
    </location>
</feature>
<dbReference type="GO" id="GO:0000776">
    <property type="term" value="C:kinetochore"/>
    <property type="evidence" value="ECO:0007669"/>
    <property type="project" value="TreeGrafter"/>
</dbReference>
<accession>A0A433QCG4</accession>
<feature type="compositionally biased region" description="Acidic residues" evidence="1">
    <location>
        <begin position="245"/>
        <end position="257"/>
    </location>
</feature>
<dbReference type="SMART" id="SM00443">
    <property type="entry name" value="G_patch"/>
    <property type="match status" value="1"/>
</dbReference>
<dbReference type="Pfam" id="PF01585">
    <property type="entry name" value="G-patch"/>
    <property type="match status" value="1"/>
</dbReference>
<evidence type="ECO:0000259" key="2">
    <source>
        <dbReference type="PROSITE" id="PS50174"/>
    </source>
</evidence>
<dbReference type="AlphaFoldDB" id="A0A433QCG4"/>
<dbReference type="InterPro" id="IPR039249">
    <property type="entry name" value="GPATCH11"/>
</dbReference>
<dbReference type="GO" id="GO:0003676">
    <property type="term" value="F:nucleic acid binding"/>
    <property type="evidence" value="ECO:0007669"/>
    <property type="project" value="InterPro"/>
</dbReference>
<reference evidence="3 4" key="1">
    <citation type="journal article" date="2018" name="New Phytol.">
        <title>Phylogenomics of Endogonaceae and evolution of mycorrhizas within Mucoromycota.</title>
        <authorList>
            <person name="Chang Y."/>
            <person name="Desiro A."/>
            <person name="Na H."/>
            <person name="Sandor L."/>
            <person name="Lipzen A."/>
            <person name="Clum A."/>
            <person name="Barry K."/>
            <person name="Grigoriev I.V."/>
            <person name="Martin F.M."/>
            <person name="Stajich J.E."/>
            <person name="Smith M.E."/>
            <person name="Bonito G."/>
            <person name="Spatafora J.W."/>
        </authorList>
    </citation>
    <scope>NUCLEOTIDE SEQUENCE [LARGE SCALE GENOMIC DNA]</scope>
    <source>
        <strain evidence="3 4">AD002</strain>
    </source>
</reference>
<dbReference type="PANTHER" id="PTHR21032">
    <property type="entry name" value="G PATCH DOMAIN-CONTAINING PROTEIN 11"/>
    <property type="match status" value="1"/>
</dbReference>
<feature type="domain" description="G-patch" evidence="2">
    <location>
        <begin position="67"/>
        <end position="127"/>
    </location>
</feature>